<evidence type="ECO:0000256" key="1">
    <source>
        <dbReference type="SAM" id="MobiDB-lite"/>
    </source>
</evidence>
<dbReference type="OrthoDB" id="3655376at2"/>
<keyword evidence="3" id="KW-1185">Reference proteome</keyword>
<dbReference type="EMBL" id="PJNB01000001">
    <property type="protein sequence ID" value="PKW17959.1"/>
    <property type="molecule type" value="Genomic_DNA"/>
</dbReference>
<dbReference type="RefSeq" id="WP_010312109.1">
    <property type="nucleotide sequence ID" value="NZ_CP061007.1"/>
</dbReference>
<evidence type="ECO:0000313" key="2">
    <source>
        <dbReference type="EMBL" id="PKW17959.1"/>
    </source>
</evidence>
<accession>A0A2N3Y4V0</accession>
<protein>
    <submittedName>
        <fullName evidence="2">Uncharacterized protein</fullName>
    </submittedName>
</protein>
<sequence length="422" mass="44610">MLRLEPSPQTIGVPVPWCPTAVGNVRLTERFTLHSKAPESKSLRRARRGLEYLLSLLGAHDVALGGAAVEESSPAGGSWFVALGGEDDRHWVRAAGLSHLRSRQVAVDEVVLSSGLCLWGTGALSAVGAAGAVELTRAPQPEQVRTLHTLRSHAELSAYETTTSAALAGLAGALARWAAIRVPPAMDWDIPGLHYLAALLDERGAPMLTPELWHYWQDLVRQRNARVQALVVRRCLAEGLHAVGVEGLAGIADIARGRLPGTSPRQALRFLAEADPVWHRIAATEPVTSYSELVRLAYVVQVLRAGCPELHGRSGRLLICVEDPSESRILSAARTVAERAGLDLQAVGLYPLGTLLPSTGGSLHACEGPMQAAPGNIPAQVGRTGKSVPVDAGNAARTVLSGDATAAPKRARPPQGSHGRCS</sequence>
<evidence type="ECO:0000313" key="3">
    <source>
        <dbReference type="Proteomes" id="UP000233786"/>
    </source>
</evidence>
<name>A0A2N3Y4V0_SACSN</name>
<feature type="region of interest" description="Disordered" evidence="1">
    <location>
        <begin position="400"/>
        <end position="422"/>
    </location>
</feature>
<proteinExistence type="predicted"/>
<reference evidence="2" key="1">
    <citation type="submission" date="2017-12" db="EMBL/GenBank/DDBJ databases">
        <title>Sequencing the genomes of 1000 Actinobacteria strains.</title>
        <authorList>
            <person name="Klenk H.-P."/>
        </authorList>
    </citation>
    <scope>NUCLEOTIDE SEQUENCE [LARGE SCALE GENOMIC DNA]</scope>
    <source>
        <strain evidence="2">DSM 44228</strain>
    </source>
</reference>
<dbReference type="Proteomes" id="UP000233786">
    <property type="component" value="Unassembled WGS sequence"/>
</dbReference>
<dbReference type="AlphaFoldDB" id="A0A2N3Y4V0"/>
<comment type="caution">
    <text evidence="2">The sequence shown here is derived from an EMBL/GenBank/DDBJ whole genome shotgun (WGS) entry which is preliminary data.</text>
</comment>
<gene>
    <name evidence="2" type="ORF">A8926_5998</name>
</gene>
<organism evidence="2 3">
    <name type="scientific">Saccharopolyspora spinosa</name>
    <dbReference type="NCBI Taxonomy" id="60894"/>
    <lineage>
        <taxon>Bacteria</taxon>
        <taxon>Bacillati</taxon>
        <taxon>Actinomycetota</taxon>
        <taxon>Actinomycetes</taxon>
        <taxon>Pseudonocardiales</taxon>
        <taxon>Pseudonocardiaceae</taxon>
        <taxon>Saccharopolyspora</taxon>
    </lineage>
</organism>